<sequence length="179" mass="21048">MKGNIKMISLFKVASSIIFIWINNPYNNLDNFGETAKTLYNVERRSDLIFQRSLANLVPKKDFSRSSVRNKLLENNSRNNVKCTLDDLAKYLQLKKKGLNDLDLYKKLYKHRYSKKNILGKLDCYCEKKIFDKYDQIHDLAEKLQNDKKTFKKKVNKIFGIRLILFGLIPVLELIIPLL</sequence>
<feature type="non-terminal residue" evidence="2">
    <location>
        <position position="179"/>
    </location>
</feature>
<proteinExistence type="predicted"/>
<evidence type="ECO:0000256" key="1">
    <source>
        <dbReference type="SAM" id="Phobius"/>
    </source>
</evidence>
<organism evidence="2 3">
    <name type="scientific">Plasmodium vivax (strain Brazil I)</name>
    <dbReference type="NCBI Taxonomy" id="1033975"/>
    <lineage>
        <taxon>Eukaryota</taxon>
        <taxon>Sar</taxon>
        <taxon>Alveolata</taxon>
        <taxon>Apicomplexa</taxon>
        <taxon>Aconoidasida</taxon>
        <taxon>Haemosporida</taxon>
        <taxon>Plasmodiidae</taxon>
        <taxon>Plasmodium</taxon>
        <taxon>Plasmodium (Plasmodium)</taxon>
    </lineage>
</organism>
<protein>
    <submittedName>
        <fullName evidence="2">Uncharacterized protein</fullName>
    </submittedName>
</protein>
<gene>
    <name evidence="2" type="ORF">PVBG_05865</name>
</gene>
<name>A0A0J9VNL4_PLAV1</name>
<dbReference type="Proteomes" id="UP000053327">
    <property type="component" value="Unassembled WGS sequence"/>
</dbReference>
<dbReference type="AlphaFoldDB" id="A0A0J9VNL4"/>
<evidence type="ECO:0000313" key="3">
    <source>
        <dbReference type="Proteomes" id="UP000053327"/>
    </source>
</evidence>
<reference evidence="2 3" key="1">
    <citation type="submission" date="2011-08" db="EMBL/GenBank/DDBJ databases">
        <title>The Genome Sequence of Plasmodium vivax Brazil I.</title>
        <authorList>
            <consortium name="The Broad Institute Genome Sequencing Platform"/>
            <consortium name="The Broad Institute Genome Sequencing Center for Infectious Disease"/>
            <person name="Neafsey D."/>
            <person name="Carlton J."/>
            <person name="Barnwell J."/>
            <person name="Collins W."/>
            <person name="Escalante A."/>
            <person name="Mullikin J."/>
            <person name="Saul A."/>
            <person name="Guigo R."/>
            <person name="Camara F."/>
            <person name="Young S.K."/>
            <person name="Zeng Q."/>
            <person name="Gargeya S."/>
            <person name="Fitzgerald M."/>
            <person name="Haas B."/>
            <person name="Abouelleil A."/>
            <person name="Alvarado L."/>
            <person name="Arachchi H.M."/>
            <person name="Berlin A."/>
            <person name="Brown A."/>
            <person name="Chapman S.B."/>
            <person name="Chen Z."/>
            <person name="Dunbar C."/>
            <person name="Freedman E."/>
            <person name="Gearin G."/>
            <person name="Gellesch M."/>
            <person name="Goldberg J."/>
            <person name="Griggs A."/>
            <person name="Gujja S."/>
            <person name="Heiman D."/>
            <person name="Howarth C."/>
            <person name="Larson L."/>
            <person name="Lui A."/>
            <person name="MacDonald P.J.P."/>
            <person name="Montmayeur A."/>
            <person name="Murphy C."/>
            <person name="Neiman D."/>
            <person name="Pearson M."/>
            <person name="Priest M."/>
            <person name="Roberts A."/>
            <person name="Saif S."/>
            <person name="Shea T."/>
            <person name="Shenoy N."/>
            <person name="Sisk P."/>
            <person name="Stolte C."/>
            <person name="Sykes S."/>
            <person name="Wortman J."/>
            <person name="Nusbaum C."/>
            <person name="Birren B."/>
        </authorList>
    </citation>
    <scope>NUCLEOTIDE SEQUENCE [LARGE SCALE GENOMIC DNA]</scope>
    <source>
        <strain evidence="2 3">Brazil I</strain>
    </source>
</reference>
<dbReference type="InterPro" id="IPR022139">
    <property type="entry name" value="Fam-L/Fam-M-like_plasmodium"/>
</dbReference>
<dbReference type="EMBL" id="KQ234754">
    <property type="protein sequence ID" value="KMZ88773.1"/>
    <property type="molecule type" value="Genomic_DNA"/>
</dbReference>
<accession>A0A0J9VNL4</accession>
<keyword evidence="1" id="KW-0472">Membrane</keyword>
<feature type="transmembrane region" description="Helical" evidence="1">
    <location>
        <begin position="159"/>
        <end position="178"/>
    </location>
</feature>
<evidence type="ECO:0000313" key="2">
    <source>
        <dbReference type="EMBL" id="KMZ88773.1"/>
    </source>
</evidence>
<keyword evidence="1" id="KW-0812">Transmembrane</keyword>
<dbReference type="Pfam" id="PF12420">
    <property type="entry name" value="DUF3671"/>
    <property type="match status" value="1"/>
</dbReference>
<keyword evidence="1" id="KW-1133">Transmembrane helix</keyword>